<name>A0A9D4DIK4_DREPO</name>
<proteinExistence type="predicted"/>
<comment type="caution">
    <text evidence="1">The sequence shown here is derived from an EMBL/GenBank/DDBJ whole genome shotgun (WGS) entry which is preliminary data.</text>
</comment>
<protein>
    <submittedName>
        <fullName evidence="1">Uncharacterized protein</fullName>
    </submittedName>
</protein>
<organism evidence="1 2">
    <name type="scientific">Dreissena polymorpha</name>
    <name type="common">Zebra mussel</name>
    <name type="synonym">Mytilus polymorpha</name>
    <dbReference type="NCBI Taxonomy" id="45954"/>
    <lineage>
        <taxon>Eukaryota</taxon>
        <taxon>Metazoa</taxon>
        <taxon>Spiralia</taxon>
        <taxon>Lophotrochozoa</taxon>
        <taxon>Mollusca</taxon>
        <taxon>Bivalvia</taxon>
        <taxon>Autobranchia</taxon>
        <taxon>Heteroconchia</taxon>
        <taxon>Euheterodonta</taxon>
        <taxon>Imparidentia</taxon>
        <taxon>Neoheterodontei</taxon>
        <taxon>Myida</taxon>
        <taxon>Dreissenoidea</taxon>
        <taxon>Dreissenidae</taxon>
        <taxon>Dreissena</taxon>
    </lineage>
</organism>
<keyword evidence="2" id="KW-1185">Reference proteome</keyword>
<gene>
    <name evidence="1" type="ORF">DPMN_183182</name>
</gene>
<dbReference type="AlphaFoldDB" id="A0A9D4DIK4"/>
<reference evidence="1" key="2">
    <citation type="submission" date="2020-11" db="EMBL/GenBank/DDBJ databases">
        <authorList>
            <person name="McCartney M.A."/>
            <person name="Auch B."/>
            <person name="Kono T."/>
            <person name="Mallez S."/>
            <person name="Becker A."/>
            <person name="Gohl D.M."/>
            <person name="Silverstein K.A.T."/>
            <person name="Koren S."/>
            <person name="Bechman K.B."/>
            <person name="Herman A."/>
            <person name="Abrahante J.E."/>
            <person name="Garbe J."/>
        </authorList>
    </citation>
    <scope>NUCLEOTIDE SEQUENCE</scope>
    <source>
        <strain evidence="1">Duluth1</strain>
        <tissue evidence="1">Whole animal</tissue>
    </source>
</reference>
<dbReference type="Proteomes" id="UP000828390">
    <property type="component" value="Unassembled WGS sequence"/>
</dbReference>
<evidence type="ECO:0000313" key="1">
    <source>
        <dbReference type="EMBL" id="KAH3748732.1"/>
    </source>
</evidence>
<reference evidence="1" key="1">
    <citation type="journal article" date="2019" name="bioRxiv">
        <title>The Genome of the Zebra Mussel, Dreissena polymorpha: A Resource for Invasive Species Research.</title>
        <authorList>
            <person name="McCartney M.A."/>
            <person name="Auch B."/>
            <person name="Kono T."/>
            <person name="Mallez S."/>
            <person name="Zhang Y."/>
            <person name="Obille A."/>
            <person name="Becker A."/>
            <person name="Abrahante J.E."/>
            <person name="Garbe J."/>
            <person name="Badalamenti J.P."/>
            <person name="Herman A."/>
            <person name="Mangelson H."/>
            <person name="Liachko I."/>
            <person name="Sullivan S."/>
            <person name="Sone E.D."/>
            <person name="Koren S."/>
            <person name="Silverstein K.A.T."/>
            <person name="Beckman K.B."/>
            <person name="Gohl D.M."/>
        </authorList>
    </citation>
    <scope>NUCLEOTIDE SEQUENCE</scope>
    <source>
        <strain evidence="1">Duluth1</strain>
        <tissue evidence="1">Whole animal</tissue>
    </source>
</reference>
<evidence type="ECO:0000313" key="2">
    <source>
        <dbReference type="Proteomes" id="UP000828390"/>
    </source>
</evidence>
<accession>A0A9D4DIK4</accession>
<sequence length="90" mass="10128">MFLNVCTTGQVQMNRYFVGKHVSNGINKMTYEIKWFIRDFIEKAMMQNNGAVISGSVTDVMHDVEVGSDVRVLYDGYAATMNSVHVCLTV</sequence>
<dbReference type="EMBL" id="JAIWYP010000010">
    <property type="protein sequence ID" value="KAH3748732.1"/>
    <property type="molecule type" value="Genomic_DNA"/>
</dbReference>